<feature type="transmembrane region" description="Helical" evidence="24">
    <location>
        <begin position="20"/>
        <end position="39"/>
    </location>
</feature>
<keyword evidence="9 27" id="KW-0808">Transferase</keyword>
<feature type="compositionally biased region" description="Basic and acidic residues" evidence="23">
    <location>
        <begin position="720"/>
        <end position="737"/>
    </location>
</feature>
<evidence type="ECO:0000256" key="5">
    <source>
        <dbReference type="ARBA" id="ARBA00022475"/>
    </source>
</evidence>
<evidence type="ECO:0000256" key="22">
    <source>
        <dbReference type="ARBA" id="ARBA00049902"/>
    </source>
</evidence>
<feature type="compositionally biased region" description="Low complexity" evidence="23">
    <location>
        <begin position="751"/>
        <end position="763"/>
    </location>
</feature>
<sequence>MVKRHKKTQAKTSRKAPKILFSLLIIALMVLVGISLAIIKDSPKLDINQILNLSEPSVLYDNKNEPMDTVVTSQQRTVIPFSSMPKNLKNAFVSIEDERFYKHRGIDLKRLIGVTLIDIKSKLVRGSDIQGASTITQQLVRSVFLSSEVSYKRKLQEIYLSLQLERKLSKDQILEAYMNTIFLGGRALGVEAASKQYFGKSAKDLNLIECAFIAGMPQSPSVYYPYSAVAQKNPSIYLNRTATVIKKMYENGYISRAQYTSATNDISTGKLDINPQPTVNNGYNNEWFTTSVISSVKKDLKSKYNYDDEQINNLLMYDGLKIYSTMDKNLQLKTQNILDNDNIFQTSSVDKNGIAQPQASAVVMDYHSGEIKALVGGRGTQPARSFNRASSENYLRPPGSSIKPLTVYSPAIDSKKFTAASTFEDSPLPDDIANKYASPGEPPYQPKDDTYIGGTMTLRTAITHSINLVAVKLEDKLGLKAGADYAEKFGITLDEDDRGSISALSLGQLHHGVNTLIMSSAYGVFGNNGTYTYPKLYTKVVDRNGKILLDNKTRTKKVLSPQGSYIMYDMLKGPVSQEGTAPNANFGNMPVRGKTGTSSDNKDLWFCGLTPYYSAAVWIGNDDNTVLNTSLNSNSAAKLWADIMSPFHEGLPAKDIKMPSGVVAQSICSESGKLPTVACYTDPAGSTVYTEFFIAGTVPTDYCDMHRSWNIFDYLPNDTNKTDNNKTTENRNTEGRNAKNTRKSNTNPNRGNNSSGNDNTQDNTNDDENTENPDDNTPSETPNTELK</sequence>
<dbReference type="InterPro" id="IPR012338">
    <property type="entry name" value="Beta-lactam/transpept-like"/>
</dbReference>
<evidence type="ECO:0000313" key="28">
    <source>
        <dbReference type="Proteomes" id="UP001565220"/>
    </source>
</evidence>
<dbReference type="NCBIfam" id="TIGR02074">
    <property type="entry name" value="PBP_1a_fam"/>
    <property type="match status" value="1"/>
</dbReference>
<evidence type="ECO:0000256" key="23">
    <source>
        <dbReference type="SAM" id="MobiDB-lite"/>
    </source>
</evidence>
<dbReference type="EMBL" id="JBGFFE010000008">
    <property type="protein sequence ID" value="MEY8763505.1"/>
    <property type="molecule type" value="Genomic_DNA"/>
</dbReference>
<evidence type="ECO:0000256" key="16">
    <source>
        <dbReference type="ARBA" id="ARBA00023136"/>
    </source>
</evidence>
<keyword evidence="6" id="KW-0121">Carboxypeptidase</keyword>
<reference evidence="27 28" key="1">
    <citation type="submission" date="2024-08" db="EMBL/GenBank/DDBJ databases">
        <title>Clostridium lapicellarii sp. nov., and Clostridium renhuaiense sp. nov., two species isolated from the mud in a fermentation cellar used for producing sauce-flavour Chinese liquors.</title>
        <authorList>
            <person name="Yang F."/>
            <person name="Wang H."/>
            <person name="Chen L.Q."/>
            <person name="Zhou N."/>
            <person name="Lu J.J."/>
            <person name="Pu X.X."/>
            <person name="Wan B."/>
            <person name="Wang L."/>
            <person name="Liu S.J."/>
        </authorList>
    </citation>
    <scope>NUCLEOTIDE SEQUENCE [LARGE SCALE GENOMIC DNA]</scope>
    <source>
        <strain evidence="27 28">MT-113</strain>
    </source>
</reference>
<gene>
    <name evidence="27" type="ORF">AB8S09_07620</name>
</gene>
<evidence type="ECO:0000259" key="26">
    <source>
        <dbReference type="Pfam" id="PF00912"/>
    </source>
</evidence>
<dbReference type="Pfam" id="PF00912">
    <property type="entry name" value="Transgly"/>
    <property type="match status" value="1"/>
</dbReference>
<evidence type="ECO:0000256" key="21">
    <source>
        <dbReference type="ARBA" id="ARBA00044770"/>
    </source>
</evidence>
<comment type="function">
    <text evidence="1">Cell wall formation. Synthesis of cross-linked peptidoglycan from the lipid intermediates. The enzyme has a penicillin-insensitive transglycosylase N-terminal domain (formation of linear glycan strands) and a penicillin-sensitive transpeptidase C-terminal domain (cross-linking of the peptide subunits).</text>
</comment>
<evidence type="ECO:0000256" key="11">
    <source>
        <dbReference type="ARBA" id="ARBA00022801"/>
    </source>
</evidence>
<comment type="caution">
    <text evidence="27">The sequence shown here is derived from an EMBL/GenBank/DDBJ whole genome shotgun (WGS) entry which is preliminary data.</text>
</comment>
<feature type="domain" description="Penicillin-binding protein transpeptidase" evidence="25">
    <location>
        <begin position="360"/>
        <end position="644"/>
    </location>
</feature>
<dbReference type="InterPro" id="IPR050396">
    <property type="entry name" value="Glycosyltr_51/Transpeptidase"/>
</dbReference>
<dbReference type="Gene3D" id="1.10.3810.10">
    <property type="entry name" value="Biosynthetic peptidoglycan transglycosylase-like"/>
    <property type="match status" value="1"/>
</dbReference>
<proteinExistence type="predicted"/>
<evidence type="ECO:0000256" key="6">
    <source>
        <dbReference type="ARBA" id="ARBA00022645"/>
    </source>
</evidence>
<evidence type="ECO:0000256" key="10">
    <source>
        <dbReference type="ARBA" id="ARBA00022692"/>
    </source>
</evidence>
<dbReference type="Pfam" id="PF00905">
    <property type="entry name" value="Transpeptidase"/>
    <property type="match status" value="1"/>
</dbReference>
<evidence type="ECO:0000313" key="27">
    <source>
        <dbReference type="EMBL" id="MEY8763505.1"/>
    </source>
</evidence>
<evidence type="ECO:0000256" key="24">
    <source>
        <dbReference type="SAM" id="Phobius"/>
    </source>
</evidence>
<keyword evidence="15 24" id="KW-1133">Transmembrane helix</keyword>
<dbReference type="Gene3D" id="3.40.710.10">
    <property type="entry name" value="DD-peptidase/beta-lactamase superfamily"/>
    <property type="match status" value="1"/>
</dbReference>
<dbReference type="InterPro" id="IPR023346">
    <property type="entry name" value="Lysozyme-like_dom_sf"/>
</dbReference>
<keyword evidence="19" id="KW-0961">Cell wall biogenesis/degradation</keyword>
<evidence type="ECO:0000259" key="25">
    <source>
        <dbReference type="Pfam" id="PF00905"/>
    </source>
</evidence>
<dbReference type="SUPFAM" id="SSF56601">
    <property type="entry name" value="beta-lactamase/transpeptidase-like"/>
    <property type="match status" value="1"/>
</dbReference>
<evidence type="ECO:0000256" key="3">
    <source>
        <dbReference type="ARBA" id="ARBA00012448"/>
    </source>
</evidence>
<organism evidence="27 28">
    <name type="scientific">Clostridium lapidicellarium</name>
    <dbReference type="NCBI Taxonomy" id="3240931"/>
    <lineage>
        <taxon>Bacteria</taxon>
        <taxon>Bacillati</taxon>
        <taxon>Bacillota</taxon>
        <taxon>Clostridia</taxon>
        <taxon>Eubacteriales</taxon>
        <taxon>Clostridiaceae</taxon>
        <taxon>Clostridium</taxon>
    </lineage>
</organism>
<evidence type="ECO:0000256" key="19">
    <source>
        <dbReference type="ARBA" id="ARBA00023316"/>
    </source>
</evidence>
<feature type="compositionally biased region" description="Acidic residues" evidence="23">
    <location>
        <begin position="764"/>
        <end position="774"/>
    </location>
</feature>
<accession>A0ABV4DY72</accession>
<keyword evidence="13" id="KW-0735">Signal-anchor</keyword>
<evidence type="ECO:0000256" key="15">
    <source>
        <dbReference type="ARBA" id="ARBA00022989"/>
    </source>
</evidence>
<evidence type="ECO:0000256" key="7">
    <source>
        <dbReference type="ARBA" id="ARBA00022670"/>
    </source>
</evidence>
<keyword evidence="16 24" id="KW-0472">Membrane</keyword>
<keyword evidence="12" id="KW-0133">Cell shape</keyword>
<feature type="region of interest" description="Disordered" evidence="23">
    <location>
        <begin position="714"/>
        <end position="787"/>
    </location>
</feature>
<name>A0ABV4DY72_9CLOT</name>
<keyword evidence="8 27" id="KW-0328">Glycosyltransferase</keyword>
<keyword evidence="11" id="KW-0378">Hydrolase</keyword>
<dbReference type="PANTHER" id="PTHR32282:SF11">
    <property type="entry name" value="PENICILLIN-BINDING PROTEIN 1B"/>
    <property type="match status" value="1"/>
</dbReference>
<dbReference type="PANTHER" id="PTHR32282">
    <property type="entry name" value="BINDING PROTEIN TRANSPEPTIDASE, PUTATIVE-RELATED"/>
    <property type="match status" value="1"/>
</dbReference>
<dbReference type="InterPro" id="IPR036950">
    <property type="entry name" value="PBP_transglycosylase"/>
</dbReference>
<evidence type="ECO:0000256" key="18">
    <source>
        <dbReference type="ARBA" id="ARBA00023268"/>
    </source>
</evidence>
<protein>
    <recommendedName>
        <fullName evidence="4">Penicillin-binding protein 1A</fullName>
        <ecNumber evidence="21">2.4.99.28</ecNumber>
        <ecNumber evidence="3">3.4.16.4</ecNumber>
    </recommendedName>
</protein>
<feature type="domain" description="Glycosyl transferase family 51" evidence="26">
    <location>
        <begin position="66"/>
        <end position="248"/>
    </location>
</feature>
<dbReference type="EC" id="2.4.99.28" evidence="21"/>
<keyword evidence="10 24" id="KW-0812">Transmembrane</keyword>
<keyword evidence="17" id="KW-0046">Antibiotic resistance</keyword>
<keyword evidence="28" id="KW-1185">Reference proteome</keyword>
<comment type="catalytic activity">
    <reaction evidence="20">
        <text>Preferential cleavage: (Ac)2-L-Lys-D-Ala-|-D-Ala. Also transpeptidation of peptidyl-alanyl moieties that are N-acyl substituents of D-alanine.</text>
        <dbReference type="EC" id="3.4.16.4"/>
    </reaction>
</comment>
<keyword evidence="18" id="KW-0511">Multifunctional enzyme</keyword>
<dbReference type="InterPro" id="IPR001264">
    <property type="entry name" value="Glyco_trans_51"/>
</dbReference>
<evidence type="ECO:0000256" key="20">
    <source>
        <dbReference type="ARBA" id="ARBA00034000"/>
    </source>
</evidence>
<evidence type="ECO:0000256" key="12">
    <source>
        <dbReference type="ARBA" id="ARBA00022960"/>
    </source>
</evidence>
<dbReference type="GO" id="GO:0016757">
    <property type="term" value="F:glycosyltransferase activity"/>
    <property type="evidence" value="ECO:0007669"/>
    <property type="project" value="UniProtKB-KW"/>
</dbReference>
<evidence type="ECO:0000256" key="9">
    <source>
        <dbReference type="ARBA" id="ARBA00022679"/>
    </source>
</evidence>
<evidence type="ECO:0000256" key="2">
    <source>
        <dbReference type="ARBA" id="ARBA00004401"/>
    </source>
</evidence>
<evidence type="ECO:0000256" key="8">
    <source>
        <dbReference type="ARBA" id="ARBA00022676"/>
    </source>
</evidence>
<evidence type="ECO:0000256" key="1">
    <source>
        <dbReference type="ARBA" id="ARBA00002624"/>
    </source>
</evidence>
<dbReference type="InterPro" id="IPR001460">
    <property type="entry name" value="PCN-bd_Tpept"/>
</dbReference>
<dbReference type="EC" id="3.4.16.4" evidence="3"/>
<evidence type="ECO:0000256" key="17">
    <source>
        <dbReference type="ARBA" id="ARBA00023251"/>
    </source>
</evidence>
<keyword evidence="7" id="KW-0645">Protease</keyword>
<evidence type="ECO:0000256" key="13">
    <source>
        <dbReference type="ARBA" id="ARBA00022968"/>
    </source>
</evidence>
<evidence type="ECO:0000256" key="4">
    <source>
        <dbReference type="ARBA" id="ARBA00018638"/>
    </source>
</evidence>
<keyword evidence="5" id="KW-1003">Cell membrane</keyword>
<dbReference type="SUPFAM" id="SSF53955">
    <property type="entry name" value="Lysozyme-like"/>
    <property type="match status" value="1"/>
</dbReference>
<comment type="subcellular location">
    <subcellularLocation>
        <location evidence="2">Cell membrane</location>
        <topology evidence="2">Single-pass type II membrane protein</topology>
    </subcellularLocation>
</comment>
<evidence type="ECO:0000256" key="14">
    <source>
        <dbReference type="ARBA" id="ARBA00022984"/>
    </source>
</evidence>
<dbReference type="Proteomes" id="UP001565220">
    <property type="component" value="Unassembled WGS sequence"/>
</dbReference>
<keyword evidence="14" id="KW-0573">Peptidoglycan synthesis</keyword>
<dbReference type="RefSeq" id="WP_294182169.1">
    <property type="nucleotide sequence ID" value="NZ_JBGFFE010000008.1"/>
</dbReference>
<comment type="catalytic activity">
    <reaction evidence="22">
        <text>[GlcNAc-(1-&gt;4)-Mur2Ac(oyl-L-Ala-gamma-D-Glu-L-Lys-D-Ala-D-Ala)](n)-di-trans,octa-cis-undecaprenyl diphosphate + beta-D-GlcNAc-(1-&gt;4)-Mur2Ac(oyl-L-Ala-gamma-D-Glu-L-Lys-D-Ala-D-Ala)-di-trans,octa-cis-undecaprenyl diphosphate = [GlcNAc-(1-&gt;4)-Mur2Ac(oyl-L-Ala-gamma-D-Glu-L-Lys-D-Ala-D-Ala)](n+1)-di-trans,octa-cis-undecaprenyl diphosphate + di-trans,octa-cis-undecaprenyl diphosphate + H(+)</text>
        <dbReference type="Rhea" id="RHEA:23708"/>
        <dbReference type="Rhea" id="RHEA-COMP:9602"/>
        <dbReference type="Rhea" id="RHEA-COMP:9603"/>
        <dbReference type="ChEBI" id="CHEBI:15378"/>
        <dbReference type="ChEBI" id="CHEBI:58405"/>
        <dbReference type="ChEBI" id="CHEBI:60033"/>
        <dbReference type="ChEBI" id="CHEBI:78435"/>
        <dbReference type="EC" id="2.4.99.28"/>
    </reaction>
</comment>